<accession>A0AB35AQV5</accession>
<name>A0AB35AQV5_GLUOY</name>
<protein>
    <submittedName>
        <fullName evidence="1">Uncharacterized protein</fullName>
    </submittedName>
</protein>
<sequence>MACQKLAGENRGKHLGCGHRRLAAMRRSRKSEPDLLDRLKTGANPFGGIGNRRFLDLLADGEQHFVCYNAVGEAEHLDVTDLGVTIRSLSTIRFPVGVSFWEWEPNGTERLPPLRKNSVPTRCGFLVIADQSGQRGMLHYADYRPRMKIHGRPMATVYPVSLTFDLRDDCAPPDTPIFFGDESHYAHQPDLPPEALTAFDVEASPADAAALMRHFGATPSPLYKNNPERAFPQDVSLFSSKDWELFQSLANDLIHEATPFMCMQLVIRAAHARRWTTERGTGAGLQKVTLHDTEVRT</sequence>
<organism evidence="1 2">
    <name type="scientific">Gluconobacter oxydans</name>
    <name type="common">Gluconobacter suboxydans</name>
    <dbReference type="NCBI Taxonomy" id="442"/>
    <lineage>
        <taxon>Bacteria</taxon>
        <taxon>Pseudomonadati</taxon>
        <taxon>Pseudomonadota</taxon>
        <taxon>Alphaproteobacteria</taxon>
        <taxon>Acetobacterales</taxon>
        <taxon>Acetobacteraceae</taxon>
        <taxon>Gluconobacter</taxon>
    </lineage>
</organism>
<dbReference type="EMBL" id="JABCQL010000048">
    <property type="protein sequence ID" value="MBF0857425.1"/>
    <property type="molecule type" value="Genomic_DNA"/>
</dbReference>
<dbReference type="AlphaFoldDB" id="A0AB35AQV5"/>
<reference evidence="1" key="2">
    <citation type="submission" date="2023-10" db="EMBL/GenBank/DDBJ databases">
        <title>Description of novel Gluconobacter species.</title>
        <authorList>
            <person name="Cleenwerck I."/>
            <person name="Cnockaert M."/>
            <person name="Borremans W."/>
            <person name="Wieme A.D."/>
            <person name="De Vuyst L."/>
            <person name="Vandamme P."/>
        </authorList>
    </citation>
    <scope>NUCLEOTIDE SEQUENCE</scope>
    <source>
        <strain evidence="1">LMG1408</strain>
    </source>
</reference>
<dbReference type="RefSeq" id="WP_131973942.1">
    <property type="nucleotide sequence ID" value="NZ_BJNM01000051.1"/>
</dbReference>
<proteinExistence type="predicted"/>
<dbReference type="Proteomes" id="UP000603665">
    <property type="component" value="Unassembled WGS sequence"/>
</dbReference>
<evidence type="ECO:0000313" key="2">
    <source>
        <dbReference type="Proteomes" id="UP000603665"/>
    </source>
</evidence>
<comment type="caution">
    <text evidence="1">The sequence shown here is derived from an EMBL/GenBank/DDBJ whole genome shotgun (WGS) entry which is preliminary data.</text>
</comment>
<reference evidence="1" key="1">
    <citation type="submission" date="2020-04" db="EMBL/GenBank/DDBJ databases">
        <authorList>
            <person name="Sombolestani A."/>
        </authorList>
    </citation>
    <scope>NUCLEOTIDE SEQUENCE</scope>
    <source>
        <strain evidence="1">LMG1408</strain>
    </source>
</reference>
<evidence type="ECO:0000313" key="1">
    <source>
        <dbReference type="EMBL" id="MBF0857425.1"/>
    </source>
</evidence>
<gene>
    <name evidence="1" type="ORF">HKD20_13120</name>
</gene>